<sequence>MCKLINVIPQDDFTLWIEFEHGHKILFNMQRLIKTLPYLALNNLESFRKVKIEDKMLSWPDAGGREQTILPVRLTVDNILFAIRD</sequence>
<evidence type="ECO:0000313" key="1">
    <source>
        <dbReference type="EMBL" id="SPF44878.1"/>
    </source>
</evidence>
<name>A0A2U3KZ11_9FIRM</name>
<dbReference type="EMBL" id="OMOF01000238">
    <property type="protein sequence ID" value="SPF44878.1"/>
    <property type="molecule type" value="Genomic_DNA"/>
</dbReference>
<protein>
    <recommendedName>
        <fullName evidence="3">DUF2442 domain-containing protein</fullName>
    </recommendedName>
</protein>
<dbReference type="SUPFAM" id="SSF143880">
    <property type="entry name" value="NE0471 N-terminal domain-like"/>
    <property type="match status" value="1"/>
</dbReference>
<accession>A0A2U3KZ11</accession>
<reference evidence="2" key="1">
    <citation type="submission" date="2018-02" db="EMBL/GenBank/DDBJ databases">
        <authorList>
            <person name="Hausmann B."/>
        </authorList>
    </citation>
    <scope>NUCLEOTIDE SEQUENCE [LARGE SCALE GENOMIC DNA]</scope>
    <source>
        <strain evidence="2">Peat soil MAG SbF1</strain>
    </source>
</reference>
<evidence type="ECO:0000313" key="2">
    <source>
        <dbReference type="Proteomes" id="UP000238916"/>
    </source>
</evidence>
<dbReference type="Gene3D" id="3.30.2020.10">
    <property type="entry name" value="NE0471-like N-terminal domain"/>
    <property type="match status" value="1"/>
</dbReference>
<evidence type="ECO:0008006" key="3">
    <source>
        <dbReference type="Google" id="ProtNLM"/>
    </source>
</evidence>
<dbReference type="OrthoDB" id="162796at2"/>
<proteinExistence type="predicted"/>
<dbReference type="InterPro" id="IPR036782">
    <property type="entry name" value="NE0471-like_N"/>
</dbReference>
<dbReference type="AlphaFoldDB" id="A0A2U3KZ11"/>
<gene>
    <name evidence="1" type="ORF">SBF1_3120003</name>
</gene>
<dbReference type="Proteomes" id="UP000238916">
    <property type="component" value="Unassembled WGS sequence"/>
</dbReference>
<organism evidence="1 2">
    <name type="scientific">Candidatus Desulfosporosinus infrequens</name>
    <dbReference type="NCBI Taxonomy" id="2043169"/>
    <lineage>
        <taxon>Bacteria</taxon>
        <taxon>Bacillati</taxon>
        <taxon>Bacillota</taxon>
        <taxon>Clostridia</taxon>
        <taxon>Eubacteriales</taxon>
        <taxon>Desulfitobacteriaceae</taxon>
        <taxon>Desulfosporosinus</taxon>
    </lineage>
</organism>